<dbReference type="SUPFAM" id="SSF88659">
    <property type="entry name" value="Sigma3 and sigma4 domains of RNA polymerase sigma factors"/>
    <property type="match status" value="1"/>
</dbReference>
<dbReference type="EMBL" id="CP031021">
    <property type="protein sequence ID" value="AZA18959.1"/>
    <property type="molecule type" value="Genomic_DNA"/>
</dbReference>
<protein>
    <submittedName>
        <fullName evidence="1">Sigma-70 family RNA polymerase sigma factor</fullName>
    </submittedName>
</protein>
<reference evidence="1" key="1">
    <citation type="submission" date="2018-07" db="EMBL/GenBank/DDBJ databases">
        <authorList>
            <person name="Somerville V."/>
        </authorList>
    </citation>
    <scope>NUCLEOTIDE SEQUENCE</scope>
    <source>
        <strain evidence="2">NWC_1_1</strain>
        <strain evidence="1">NWC_2_1</strain>
    </source>
</reference>
<dbReference type="Gene3D" id="1.20.140.160">
    <property type="match status" value="1"/>
</dbReference>
<dbReference type="InterPro" id="IPR013324">
    <property type="entry name" value="RNA_pol_sigma_r3/r4-like"/>
</dbReference>
<name>A0A3G6JLM2_STRTR</name>
<gene>
    <name evidence="2" type="ORF">DF198_09795</name>
    <name evidence="1" type="ORF">DQL92_10250</name>
</gene>
<sequence length="143" mass="16491">MPAKTFNDCLTPEDKEEIKRWDEFLRNDNKAFANANRRDRYHNLGSLDENISIDGRATDLYELIAAPSSNGEEVLLTNELIEVVIKFLDDLKPEDKLIMIGKLTDKPMPSTKLANLLGMSDKTVTTHFKKYQKMLQQQLKNYI</sequence>
<dbReference type="AlphaFoldDB" id="A0A3G6JLM2"/>
<evidence type="ECO:0000313" key="1">
    <source>
        <dbReference type="EMBL" id="AZA18959.1"/>
    </source>
</evidence>
<proteinExistence type="predicted"/>
<accession>A0A3G6JLM2</accession>
<evidence type="ECO:0000313" key="2">
    <source>
        <dbReference type="EMBL" id="AZA24240.1"/>
    </source>
</evidence>
<organism evidence="1">
    <name type="scientific">Streptococcus thermophilus</name>
    <dbReference type="NCBI Taxonomy" id="1308"/>
    <lineage>
        <taxon>Bacteria</taxon>
        <taxon>Bacillati</taxon>
        <taxon>Bacillota</taxon>
        <taxon>Bacilli</taxon>
        <taxon>Lactobacillales</taxon>
        <taxon>Streptococcaceae</taxon>
        <taxon>Streptococcus</taxon>
    </lineage>
</organism>
<dbReference type="EMBL" id="CP029252">
    <property type="protein sequence ID" value="AZA24240.1"/>
    <property type="molecule type" value="Genomic_DNA"/>
</dbReference>